<protein>
    <submittedName>
        <fullName evidence="1">Uncharacterized protein</fullName>
    </submittedName>
</protein>
<dbReference type="Proteomes" id="UP000003240">
    <property type="component" value="Unassembled WGS sequence"/>
</dbReference>
<dbReference type="OrthoDB" id="9858489at2"/>
<sequence length="197" mass="22595">MLVSELVERVRYRIVDTQNIGYKTPELLDYINEGHKFLRRTVSKHAPLMLSTAETGFTEPGVATSNLSLKAVKILELRINGKKITKVDLDSVQDLTSTGVPSKYFLPNFIHWVPIPDGRYPFIAVYIPEAQRLLEKFDSGWPSDYEDFIVEYATIRAGMRNEFSVNVEEQFMAIFGEQIKDLLNNMTTDFTLVKGYF</sequence>
<evidence type="ECO:0000313" key="2">
    <source>
        <dbReference type="Proteomes" id="UP000003240"/>
    </source>
</evidence>
<proteinExistence type="predicted"/>
<accession>F7NK54</accession>
<dbReference type="AlphaFoldDB" id="F7NK54"/>
<comment type="caution">
    <text evidence="1">The sequence shown here is derived from an EMBL/GenBank/DDBJ whole genome shotgun (WGS) entry which is preliminary data.</text>
</comment>
<name>F7NK54_9FIRM</name>
<dbReference type="EMBL" id="AFGF01000107">
    <property type="protein sequence ID" value="EGO63495.1"/>
    <property type="molecule type" value="Genomic_DNA"/>
</dbReference>
<reference evidence="1 2" key="1">
    <citation type="journal article" date="2011" name="EMBO J.">
        <title>Structural diversity of bacterial flagellar motors.</title>
        <authorList>
            <person name="Chen S."/>
            <person name="Beeby M."/>
            <person name="Murphy G.E."/>
            <person name="Leadbetter J.R."/>
            <person name="Hendrixson D.R."/>
            <person name="Briegel A."/>
            <person name="Li Z."/>
            <person name="Shi J."/>
            <person name="Tocheva E.I."/>
            <person name="Muller A."/>
            <person name="Dobro M.J."/>
            <person name="Jensen G.J."/>
        </authorList>
    </citation>
    <scope>NUCLEOTIDE SEQUENCE [LARGE SCALE GENOMIC DNA]</scope>
    <source>
        <strain evidence="1 2">DSM 6540</strain>
    </source>
</reference>
<evidence type="ECO:0000313" key="1">
    <source>
        <dbReference type="EMBL" id="EGO63495.1"/>
    </source>
</evidence>
<dbReference type="Pfam" id="PF24175">
    <property type="entry name" value="SU10_adaptor"/>
    <property type="match status" value="1"/>
</dbReference>
<gene>
    <name evidence="1" type="ORF">ALO_12336</name>
</gene>
<dbReference type="RefSeq" id="WP_004096058.1">
    <property type="nucleotide sequence ID" value="NZ_AFGF01000107.1"/>
</dbReference>
<dbReference type="InterPro" id="IPR056209">
    <property type="entry name" value="SU10_adaptor"/>
</dbReference>
<keyword evidence="2" id="KW-1185">Reference proteome</keyword>
<organism evidence="1 2">
    <name type="scientific">Acetonema longum DSM 6540</name>
    <dbReference type="NCBI Taxonomy" id="1009370"/>
    <lineage>
        <taxon>Bacteria</taxon>
        <taxon>Bacillati</taxon>
        <taxon>Bacillota</taxon>
        <taxon>Negativicutes</taxon>
        <taxon>Acetonemataceae</taxon>
        <taxon>Acetonema</taxon>
    </lineage>
</organism>
<dbReference type="STRING" id="1009370.ALO_12336"/>